<dbReference type="Pfam" id="PF00356">
    <property type="entry name" value="LacI"/>
    <property type="match status" value="1"/>
</dbReference>
<dbReference type="OrthoDB" id="9798934at2"/>
<dbReference type="PROSITE" id="PS50932">
    <property type="entry name" value="HTH_LACI_2"/>
    <property type="match status" value="1"/>
</dbReference>
<dbReference type="InterPro" id="IPR010982">
    <property type="entry name" value="Lambda_DNA-bd_dom_sf"/>
</dbReference>
<dbReference type="SUPFAM" id="SSF47413">
    <property type="entry name" value="lambda repressor-like DNA-binding domains"/>
    <property type="match status" value="1"/>
</dbReference>
<dbReference type="STRING" id="1122133.SAMN02745157_3192"/>
<evidence type="ECO:0000259" key="5">
    <source>
        <dbReference type="PROSITE" id="PS50932"/>
    </source>
</evidence>
<organism evidence="6 7">
    <name type="scientific">Kaistia soli DSM 19436</name>
    <dbReference type="NCBI Taxonomy" id="1122133"/>
    <lineage>
        <taxon>Bacteria</taxon>
        <taxon>Pseudomonadati</taxon>
        <taxon>Pseudomonadota</taxon>
        <taxon>Alphaproteobacteria</taxon>
        <taxon>Hyphomicrobiales</taxon>
        <taxon>Kaistiaceae</taxon>
        <taxon>Kaistia</taxon>
    </lineage>
</organism>
<dbReference type="RefSeq" id="WP_073054592.1">
    <property type="nucleotide sequence ID" value="NZ_FQUP01000003.1"/>
</dbReference>
<dbReference type="SUPFAM" id="SSF53822">
    <property type="entry name" value="Periplasmic binding protein-like I"/>
    <property type="match status" value="1"/>
</dbReference>
<dbReference type="Gene3D" id="3.40.50.2300">
    <property type="match status" value="2"/>
</dbReference>
<dbReference type="PANTHER" id="PTHR30146:SF148">
    <property type="entry name" value="HTH-TYPE TRANSCRIPTIONAL REPRESSOR PURR-RELATED"/>
    <property type="match status" value="1"/>
</dbReference>
<dbReference type="Gene3D" id="1.10.260.40">
    <property type="entry name" value="lambda repressor-like DNA-binding domains"/>
    <property type="match status" value="1"/>
</dbReference>
<accession>A0A1M5FWX8</accession>
<dbReference type="Pfam" id="PF13377">
    <property type="entry name" value="Peripla_BP_3"/>
    <property type="match status" value="1"/>
</dbReference>
<dbReference type="EMBL" id="FQUP01000003">
    <property type="protein sequence ID" value="SHF95672.1"/>
    <property type="molecule type" value="Genomic_DNA"/>
</dbReference>
<dbReference type="InterPro" id="IPR046335">
    <property type="entry name" value="LacI/GalR-like_sensor"/>
</dbReference>
<dbReference type="GO" id="GO:0003700">
    <property type="term" value="F:DNA-binding transcription factor activity"/>
    <property type="evidence" value="ECO:0007669"/>
    <property type="project" value="TreeGrafter"/>
</dbReference>
<dbReference type="AlphaFoldDB" id="A0A1M5FWX8"/>
<proteinExistence type="predicted"/>
<feature type="domain" description="HTH lacI-type" evidence="5">
    <location>
        <begin position="6"/>
        <end position="62"/>
    </location>
</feature>
<dbReference type="GO" id="GO:0000976">
    <property type="term" value="F:transcription cis-regulatory region binding"/>
    <property type="evidence" value="ECO:0007669"/>
    <property type="project" value="TreeGrafter"/>
</dbReference>
<evidence type="ECO:0000313" key="7">
    <source>
        <dbReference type="Proteomes" id="UP000184485"/>
    </source>
</evidence>
<evidence type="ECO:0000256" key="4">
    <source>
        <dbReference type="ARBA" id="ARBA00023163"/>
    </source>
</evidence>
<keyword evidence="4" id="KW-0804">Transcription</keyword>
<dbReference type="Proteomes" id="UP000184485">
    <property type="component" value="Unassembled WGS sequence"/>
</dbReference>
<keyword evidence="3" id="KW-0238">DNA-binding</keyword>
<dbReference type="InterPro" id="IPR028082">
    <property type="entry name" value="Peripla_BP_I"/>
</dbReference>
<sequence>MARSKVSLQDIAGQLGVSVKTVSGALSGDGSIRMAEDTRQRIRSLADELGYMPNLIARGMRQGVMPIIGIVADGLITQPFATEIMRAFDNSMRSDGLSVIVTSTGSGRSVDASIAELQRLMPQSIAYATMYHQVVDLPAAAQDSIALMINCRDSRGSLPSLVPAERQAGADITGRLIEAGRQRIAFFNLPGLLAGALRAEGFRDAHASAGIAVDETLLRPATRGTYSNQARSLVFEHVAELFGGPARPDAILCGNDRVALEVYGALRRHDLRIPDDVAIASFDNQVEIAARLDPPLTTMALPHRAMGRRAAEILAGQGAPARTVEEIPFRLVERASI</sequence>
<dbReference type="InterPro" id="IPR000843">
    <property type="entry name" value="HTH_LacI"/>
</dbReference>
<reference evidence="6 7" key="1">
    <citation type="submission" date="2016-11" db="EMBL/GenBank/DDBJ databases">
        <authorList>
            <person name="Jaros S."/>
            <person name="Januszkiewicz K."/>
            <person name="Wedrychowicz H."/>
        </authorList>
    </citation>
    <scope>NUCLEOTIDE SEQUENCE [LARGE SCALE GENOMIC DNA]</scope>
    <source>
        <strain evidence="6 7">DSM 19436</strain>
    </source>
</reference>
<dbReference type="CDD" id="cd06288">
    <property type="entry name" value="PBP1_sucrose_transcription_regulator"/>
    <property type="match status" value="1"/>
</dbReference>
<keyword evidence="1" id="KW-0678">Repressor</keyword>
<dbReference type="SMART" id="SM00354">
    <property type="entry name" value="HTH_LACI"/>
    <property type="match status" value="1"/>
</dbReference>
<evidence type="ECO:0000256" key="1">
    <source>
        <dbReference type="ARBA" id="ARBA00022491"/>
    </source>
</evidence>
<evidence type="ECO:0000256" key="2">
    <source>
        <dbReference type="ARBA" id="ARBA00023015"/>
    </source>
</evidence>
<keyword evidence="2" id="KW-0805">Transcription regulation</keyword>
<dbReference type="PANTHER" id="PTHR30146">
    <property type="entry name" value="LACI-RELATED TRANSCRIPTIONAL REPRESSOR"/>
    <property type="match status" value="1"/>
</dbReference>
<evidence type="ECO:0000256" key="3">
    <source>
        <dbReference type="ARBA" id="ARBA00023125"/>
    </source>
</evidence>
<protein>
    <submittedName>
        <fullName evidence="6">Transcriptional regulator, LacI family</fullName>
    </submittedName>
</protein>
<dbReference type="CDD" id="cd01392">
    <property type="entry name" value="HTH_LacI"/>
    <property type="match status" value="1"/>
</dbReference>
<name>A0A1M5FWX8_9HYPH</name>
<evidence type="ECO:0000313" key="6">
    <source>
        <dbReference type="EMBL" id="SHF95672.1"/>
    </source>
</evidence>
<gene>
    <name evidence="6" type="ORF">SAMN02745157_3192</name>
</gene>
<keyword evidence="7" id="KW-1185">Reference proteome</keyword>